<protein>
    <submittedName>
        <fullName evidence="1">Uncharacterized protein</fullName>
    </submittedName>
</protein>
<proteinExistence type="predicted"/>
<gene>
    <name evidence="1" type="ORF">AN481_19305</name>
</gene>
<dbReference type="AlphaFoldDB" id="A0A1B7VGC8"/>
<evidence type="ECO:0000313" key="2">
    <source>
        <dbReference type="Proteomes" id="UP000092382"/>
    </source>
</evidence>
<dbReference type="Proteomes" id="UP000092382">
    <property type="component" value="Unassembled WGS sequence"/>
</dbReference>
<dbReference type="EMBL" id="LJOY01000140">
    <property type="protein sequence ID" value="OBQ16569.1"/>
    <property type="molecule type" value="Genomic_DNA"/>
</dbReference>
<comment type="caution">
    <text evidence="1">The sequence shown here is derived from an EMBL/GenBank/DDBJ whole genome shotgun (WGS) entry which is preliminary data.</text>
</comment>
<feature type="non-terminal residue" evidence="1">
    <location>
        <position position="1"/>
    </location>
</feature>
<dbReference type="PATRIC" id="fig|1710894.3.peg.197"/>
<accession>A0A1B7VGC8</accession>
<evidence type="ECO:0000313" key="1">
    <source>
        <dbReference type="EMBL" id="OBQ16569.1"/>
    </source>
</evidence>
<reference evidence="1 2" key="1">
    <citation type="submission" date="2015-09" db="EMBL/GenBank/DDBJ databases">
        <title>Whole genome shotgun sequence assembly of Aphanizomenon flos-aquae UKL13.</title>
        <authorList>
            <person name="Driscoll C."/>
        </authorList>
    </citation>
    <scope>NUCLEOTIDE SEQUENCE [LARGE SCALE GENOMIC DNA]</scope>
    <source>
        <strain evidence="1">MDT13</strain>
    </source>
</reference>
<organism evidence="1 2">
    <name type="scientific">Aphanizomenon flos-aquae LD13</name>
    <dbReference type="NCBI Taxonomy" id="1710894"/>
    <lineage>
        <taxon>Bacteria</taxon>
        <taxon>Bacillati</taxon>
        <taxon>Cyanobacteriota</taxon>
        <taxon>Cyanophyceae</taxon>
        <taxon>Nostocales</taxon>
        <taxon>Aphanizomenonaceae</taxon>
        <taxon>Aphanizomenon</taxon>
    </lineage>
</organism>
<name>A0A1B7VGC8_APHFL</name>
<sequence>KVSLTLVALLLHHQYQWLFDLLSRLPKRAAPKSNQASLKIQNPVDVVINNSSVAKGLRIKKIPKNFLWCGHLAR</sequence>